<evidence type="ECO:0000256" key="3">
    <source>
        <dbReference type="ARBA" id="ARBA00022475"/>
    </source>
</evidence>
<dbReference type="FunFam" id="3.40.50.300:FF:000056">
    <property type="entry name" value="Cell division ATP-binding protein FtsE"/>
    <property type="match status" value="1"/>
</dbReference>
<evidence type="ECO:0000256" key="8">
    <source>
        <dbReference type="ARBA" id="ARBA00023136"/>
    </source>
</evidence>
<dbReference type="Pfam" id="PF00005">
    <property type="entry name" value="ABC_tran"/>
    <property type="match status" value="1"/>
</dbReference>
<gene>
    <name evidence="10" type="ORF">EH198_04765</name>
</gene>
<comment type="similarity">
    <text evidence="1">Belongs to the ABC transporter superfamily.</text>
</comment>
<keyword evidence="2" id="KW-0813">Transport</keyword>
<dbReference type="InterPro" id="IPR003439">
    <property type="entry name" value="ABC_transporter-like_ATP-bd"/>
</dbReference>
<dbReference type="GO" id="GO:0016887">
    <property type="term" value="F:ATP hydrolysis activity"/>
    <property type="evidence" value="ECO:0007669"/>
    <property type="project" value="InterPro"/>
</dbReference>
<dbReference type="SUPFAM" id="SSF52540">
    <property type="entry name" value="P-loop containing nucleoside triphosphate hydrolases"/>
    <property type="match status" value="1"/>
</dbReference>
<dbReference type="Proteomes" id="UP000282529">
    <property type="component" value="Unassembled WGS sequence"/>
</dbReference>
<dbReference type="SMART" id="SM00382">
    <property type="entry name" value="AAA"/>
    <property type="match status" value="1"/>
</dbReference>
<keyword evidence="5 10" id="KW-0067">ATP-binding</keyword>
<dbReference type="InterPro" id="IPR045865">
    <property type="entry name" value="ACT-like_dom_sf"/>
</dbReference>
<accession>A0A3N9PBT7</accession>
<dbReference type="Gene3D" id="3.40.50.300">
    <property type="entry name" value="P-loop containing nucleotide triphosphate hydrolases"/>
    <property type="match status" value="1"/>
</dbReference>
<evidence type="ECO:0000259" key="9">
    <source>
        <dbReference type="PROSITE" id="PS50893"/>
    </source>
</evidence>
<organism evidence="10 11">
    <name type="scientific">Paenibacillus rhizophilus</name>
    <dbReference type="NCBI Taxonomy" id="1850366"/>
    <lineage>
        <taxon>Bacteria</taxon>
        <taxon>Bacillati</taxon>
        <taxon>Bacillota</taxon>
        <taxon>Bacilli</taxon>
        <taxon>Bacillales</taxon>
        <taxon>Paenibacillaceae</taxon>
        <taxon>Paenibacillus</taxon>
    </lineage>
</organism>
<dbReference type="RefSeq" id="WP_124694352.1">
    <property type="nucleotide sequence ID" value="NZ_JBHUFE010000016.1"/>
</dbReference>
<dbReference type="GO" id="GO:0005886">
    <property type="term" value="C:plasma membrane"/>
    <property type="evidence" value="ECO:0007669"/>
    <property type="project" value="UniProtKB-ARBA"/>
</dbReference>
<dbReference type="SUPFAM" id="SSF55021">
    <property type="entry name" value="ACT-like"/>
    <property type="match status" value="1"/>
</dbReference>
<feature type="domain" description="ABC transporter" evidence="9">
    <location>
        <begin position="2"/>
        <end position="242"/>
    </location>
</feature>
<dbReference type="InterPro" id="IPR050086">
    <property type="entry name" value="MetN_ABC_transporter-like"/>
</dbReference>
<dbReference type="PANTHER" id="PTHR43166">
    <property type="entry name" value="AMINO ACID IMPORT ATP-BINDING PROTEIN"/>
    <property type="match status" value="1"/>
</dbReference>
<evidence type="ECO:0000313" key="11">
    <source>
        <dbReference type="Proteomes" id="UP000282529"/>
    </source>
</evidence>
<dbReference type="PANTHER" id="PTHR43166:SF30">
    <property type="entry name" value="METHIONINE IMPORT ATP-BINDING PROTEIN METN"/>
    <property type="match status" value="1"/>
</dbReference>
<evidence type="ECO:0000256" key="1">
    <source>
        <dbReference type="ARBA" id="ARBA00005417"/>
    </source>
</evidence>
<evidence type="ECO:0000256" key="5">
    <source>
        <dbReference type="ARBA" id="ARBA00022840"/>
    </source>
</evidence>
<evidence type="ECO:0000256" key="7">
    <source>
        <dbReference type="ARBA" id="ARBA00022970"/>
    </source>
</evidence>
<keyword evidence="6" id="KW-1278">Translocase</keyword>
<dbReference type="SMART" id="SM00930">
    <property type="entry name" value="NIL"/>
    <property type="match status" value="1"/>
</dbReference>
<dbReference type="InterPro" id="IPR041701">
    <property type="entry name" value="MetN_ABC"/>
</dbReference>
<evidence type="ECO:0000313" key="10">
    <source>
        <dbReference type="EMBL" id="RQW13711.1"/>
    </source>
</evidence>
<dbReference type="CDD" id="cd03258">
    <property type="entry name" value="ABC_MetN_methionine_transporter"/>
    <property type="match status" value="1"/>
</dbReference>
<keyword evidence="4" id="KW-0547">Nucleotide-binding</keyword>
<dbReference type="InterPro" id="IPR003593">
    <property type="entry name" value="AAA+_ATPase"/>
</dbReference>
<keyword evidence="11" id="KW-1185">Reference proteome</keyword>
<evidence type="ECO:0000256" key="6">
    <source>
        <dbReference type="ARBA" id="ARBA00022967"/>
    </source>
</evidence>
<comment type="caution">
    <text evidence="10">The sequence shown here is derived from an EMBL/GenBank/DDBJ whole genome shotgun (WGS) entry which is preliminary data.</text>
</comment>
<keyword evidence="8" id="KW-0472">Membrane</keyword>
<dbReference type="InterPro" id="IPR017871">
    <property type="entry name" value="ABC_transporter-like_CS"/>
</dbReference>
<name>A0A3N9PBT7_9BACL</name>
<evidence type="ECO:0000256" key="2">
    <source>
        <dbReference type="ARBA" id="ARBA00022448"/>
    </source>
</evidence>
<dbReference type="Gene3D" id="3.30.70.260">
    <property type="match status" value="1"/>
</dbReference>
<keyword evidence="7" id="KW-0029">Amino-acid transport</keyword>
<dbReference type="PROSITE" id="PS50893">
    <property type="entry name" value="ABC_TRANSPORTER_2"/>
    <property type="match status" value="1"/>
</dbReference>
<protein>
    <submittedName>
        <fullName evidence="10">ATP-binding cassette domain-containing protein</fullName>
    </submittedName>
</protein>
<sequence length="336" mass="37554">MIRFENISVKYTLKSKQEVEAVRGVTLEIGEGEIFGIVGTSGAGKSTLLRTINLLQRPTDGRILIGGNDITHLRGESLRQLRLTTGMIFQHFNLIHNKTVFDNIAFAMRSAGKSKSEIERRVPEVLELVGLLDKAKSYPSNLSGGQKQRVGIARSIANDPQILLCDEPTSALDMETTQSILDLLKEINNRLKITTVIISHEMDVIKKICDKVAVMSKGEVVETGDVFRIFAVPEHPFTKQLVNSTLDLELPRKLNENRTKRLFKLVYRGERAEEPVISETVRKFPVDMNILHGKIEYIAEQPIGVLILNLEGAKESVDSAVSYLKTRVAEVEELHA</sequence>
<dbReference type="GO" id="GO:0005524">
    <property type="term" value="F:ATP binding"/>
    <property type="evidence" value="ECO:0007669"/>
    <property type="project" value="UniProtKB-KW"/>
</dbReference>
<proteinExistence type="inferred from homology"/>
<dbReference type="OrthoDB" id="9802264at2"/>
<dbReference type="AlphaFoldDB" id="A0A3N9PBT7"/>
<dbReference type="Pfam" id="PF09383">
    <property type="entry name" value="NIL"/>
    <property type="match status" value="1"/>
</dbReference>
<dbReference type="InterPro" id="IPR018449">
    <property type="entry name" value="NIL_domain"/>
</dbReference>
<reference evidence="10 11" key="1">
    <citation type="submission" date="2018-11" db="EMBL/GenBank/DDBJ databases">
        <title>Genome sequence of strain 7197.</title>
        <authorList>
            <person name="Gao J."/>
            <person name="Sun J."/>
        </authorList>
    </citation>
    <scope>NUCLEOTIDE SEQUENCE [LARGE SCALE GENOMIC DNA]</scope>
    <source>
        <strain evidence="10 11">7197</strain>
    </source>
</reference>
<dbReference type="PROSITE" id="PS00211">
    <property type="entry name" value="ABC_TRANSPORTER_1"/>
    <property type="match status" value="1"/>
</dbReference>
<dbReference type="InterPro" id="IPR027417">
    <property type="entry name" value="P-loop_NTPase"/>
</dbReference>
<keyword evidence="3" id="KW-1003">Cell membrane</keyword>
<dbReference type="GO" id="GO:0006865">
    <property type="term" value="P:amino acid transport"/>
    <property type="evidence" value="ECO:0007669"/>
    <property type="project" value="UniProtKB-KW"/>
</dbReference>
<evidence type="ECO:0000256" key="4">
    <source>
        <dbReference type="ARBA" id="ARBA00022741"/>
    </source>
</evidence>
<dbReference type="EMBL" id="RQPI01000001">
    <property type="protein sequence ID" value="RQW13711.1"/>
    <property type="molecule type" value="Genomic_DNA"/>
</dbReference>